<name>A0A0U3I820_9GAMM</name>
<feature type="coiled-coil region" evidence="1">
    <location>
        <begin position="79"/>
        <end position="162"/>
    </location>
</feature>
<reference evidence="3 5" key="2">
    <citation type="submission" date="2018-01" db="EMBL/GenBank/DDBJ databases">
        <authorList>
            <person name="Paulsen S."/>
            <person name="Gram L.K."/>
        </authorList>
    </citation>
    <scope>NUCLEOTIDE SEQUENCE [LARGE SCALE GENOMIC DNA]</scope>
    <source>
        <strain evidence="3 5">S2599</strain>
    </source>
</reference>
<reference evidence="5" key="3">
    <citation type="submission" date="2019-06" db="EMBL/GenBank/DDBJ databases">
        <title>Co-occurence of chitin degradation, pigmentation and bioactivity in marine Pseudoalteromonas.</title>
        <authorList>
            <person name="Sonnenschein E.C."/>
            <person name="Bech P.K."/>
        </authorList>
    </citation>
    <scope>NUCLEOTIDE SEQUENCE [LARGE SCALE GENOMIC DNA]</scope>
    <source>
        <strain evidence="5">S2599</strain>
    </source>
</reference>
<evidence type="ECO:0000313" key="4">
    <source>
        <dbReference type="Proteomes" id="UP000069015"/>
    </source>
</evidence>
<dbReference type="AlphaFoldDB" id="A0A0U3I820"/>
<gene>
    <name evidence="2" type="ORF">AT705_15180</name>
    <name evidence="3" type="ORF">CWB98_07305</name>
</gene>
<dbReference type="KEGG" id="prr:AT705_15180"/>
<evidence type="ECO:0000256" key="1">
    <source>
        <dbReference type="SAM" id="Coils"/>
    </source>
</evidence>
<reference evidence="2 4" key="1">
    <citation type="submission" date="2015-12" db="EMBL/GenBank/DDBJ databases">
        <title>Complete genome sequence of Pseudoalteromonas rubra SCSIO 6842, harboring a conjugative plasmid.</title>
        <authorList>
            <person name="Li B."/>
            <person name="Wang X."/>
        </authorList>
    </citation>
    <scope>NUCLEOTIDE SEQUENCE [LARGE SCALE GENOMIC DNA]</scope>
    <source>
        <strain evidence="2 4">SCSIO 6842</strain>
    </source>
</reference>
<sequence>MNKSENTLIRLEAALERILTGEPIRIPKHRKLSIRAVEEEANLGNGSCHYYSEFSSKVRTLKNKPIGSDTQQEASHDPINSLKSKAANEKRIKEKYRTENTALKKTIQQLAAEHHQFNESLRQLKAQSRKLEIENKELVIALENTREELIQLKRERIIKLNRK</sequence>
<organism evidence="2 4">
    <name type="scientific">Pseudoalteromonas rubra</name>
    <dbReference type="NCBI Taxonomy" id="43658"/>
    <lineage>
        <taxon>Bacteria</taxon>
        <taxon>Pseudomonadati</taxon>
        <taxon>Pseudomonadota</taxon>
        <taxon>Gammaproteobacteria</taxon>
        <taxon>Alteromonadales</taxon>
        <taxon>Pseudoalteromonadaceae</taxon>
        <taxon>Pseudoalteromonas</taxon>
    </lineage>
</organism>
<reference evidence="3" key="4">
    <citation type="submission" date="2019-09" db="EMBL/GenBank/DDBJ databases">
        <title>Co-occurence of chitin degradation, pigmentation and bioactivity in marine Pseudoalteromonas.</title>
        <authorList>
            <person name="Sonnenschein E.C."/>
            <person name="Bech P.K."/>
        </authorList>
    </citation>
    <scope>NUCLEOTIDE SEQUENCE</scope>
    <source>
        <strain evidence="3">S2599</strain>
    </source>
</reference>
<protein>
    <submittedName>
        <fullName evidence="2">Uncharacterized protein</fullName>
    </submittedName>
</protein>
<proteinExistence type="predicted"/>
<evidence type="ECO:0000313" key="2">
    <source>
        <dbReference type="EMBL" id="ALU44175.1"/>
    </source>
</evidence>
<dbReference type="EMBL" id="CP013611">
    <property type="protein sequence ID" value="ALU44175.1"/>
    <property type="molecule type" value="Genomic_DNA"/>
</dbReference>
<dbReference type="EMBL" id="PNCJ01000010">
    <property type="protein sequence ID" value="TMP38285.1"/>
    <property type="molecule type" value="Genomic_DNA"/>
</dbReference>
<evidence type="ECO:0000313" key="3">
    <source>
        <dbReference type="EMBL" id="TMP38285.1"/>
    </source>
</evidence>
<dbReference type="RefSeq" id="WP_058797216.1">
    <property type="nucleotide sequence ID" value="NZ_CP013611.1"/>
</dbReference>
<dbReference type="OrthoDB" id="6291935at2"/>
<dbReference type="Proteomes" id="UP000306719">
    <property type="component" value="Unassembled WGS sequence"/>
</dbReference>
<dbReference type="Proteomes" id="UP000069015">
    <property type="component" value="Chromosome 1"/>
</dbReference>
<accession>A0A0U3I820</accession>
<evidence type="ECO:0000313" key="5">
    <source>
        <dbReference type="Proteomes" id="UP000306719"/>
    </source>
</evidence>
<keyword evidence="1" id="KW-0175">Coiled coil</keyword>